<protein>
    <recommendedName>
        <fullName evidence="5">PKD domain-containing protein</fullName>
    </recommendedName>
</protein>
<dbReference type="PROSITE" id="PS51257">
    <property type="entry name" value="PROKAR_LIPOPROTEIN"/>
    <property type="match status" value="1"/>
</dbReference>
<keyword evidence="4" id="KW-1185">Reference proteome</keyword>
<gene>
    <name evidence="3" type="ORF">B1991_16475</name>
</gene>
<evidence type="ECO:0000313" key="3">
    <source>
        <dbReference type="EMBL" id="THD05177.1"/>
    </source>
</evidence>
<evidence type="ECO:0000256" key="1">
    <source>
        <dbReference type="SAM" id="MobiDB-lite"/>
    </source>
</evidence>
<feature type="region of interest" description="Disordered" evidence="1">
    <location>
        <begin position="27"/>
        <end position="46"/>
    </location>
</feature>
<comment type="caution">
    <text evidence="3">The sequence shown here is derived from an EMBL/GenBank/DDBJ whole genome shotgun (WGS) entry which is preliminary data.</text>
</comment>
<name>A0A4S3KA30_9GAMM</name>
<dbReference type="AlphaFoldDB" id="A0A4S3KA30"/>
<feature type="chain" id="PRO_5020210895" description="PKD domain-containing protein" evidence="2">
    <location>
        <begin position="23"/>
        <end position="160"/>
    </location>
</feature>
<proteinExistence type="predicted"/>
<feature type="signal peptide" evidence="2">
    <location>
        <begin position="1"/>
        <end position="22"/>
    </location>
</feature>
<evidence type="ECO:0000256" key="2">
    <source>
        <dbReference type="SAM" id="SignalP"/>
    </source>
</evidence>
<reference evidence="3 4" key="1">
    <citation type="submission" date="2017-02" db="EMBL/GenBank/DDBJ databases">
        <title>Whole genome sequencing of Rhodanobacter lindaniclasticus DSM 17932.</title>
        <authorList>
            <person name="Kumar S."/>
            <person name="Patil P."/>
            <person name="Patil P.B."/>
        </authorList>
    </citation>
    <scope>NUCLEOTIDE SEQUENCE [LARGE SCALE GENOMIC DNA]</scope>
    <source>
        <strain evidence="3 4">DSM 17932</strain>
    </source>
</reference>
<organism evidence="3 4">
    <name type="scientific">Rhodanobacter lindaniclasticus</name>
    <dbReference type="NCBI Taxonomy" id="75310"/>
    <lineage>
        <taxon>Bacteria</taxon>
        <taxon>Pseudomonadati</taxon>
        <taxon>Pseudomonadota</taxon>
        <taxon>Gammaproteobacteria</taxon>
        <taxon>Lysobacterales</taxon>
        <taxon>Rhodanobacteraceae</taxon>
        <taxon>Rhodanobacter</taxon>
    </lineage>
</organism>
<keyword evidence="2" id="KW-0732">Signal</keyword>
<evidence type="ECO:0008006" key="5">
    <source>
        <dbReference type="Google" id="ProtNLM"/>
    </source>
</evidence>
<accession>A0A4S3KA30</accession>
<dbReference type="EMBL" id="MWIO01000063">
    <property type="protein sequence ID" value="THD05177.1"/>
    <property type="molecule type" value="Genomic_DNA"/>
</dbReference>
<dbReference type="RefSeq" id="WP_136259782.1">
    <property type="nucleotide sequence ID" value="NZ_MWIO01000063.1"/>
</dbReference>
<dbReference type="OrthoDB" id="6008970at2"/>
<dbReference type="Proteomes" id="UP000306317">
    <property type="component" value="Unassembled WGS sequence"/>
</dbReference>
<evidence type="ECO:0000313" key="4">
    <source>
        <dbReference type="Proteomes" id="UP000306317"/>
    </source>
</evidence>
<sequence length="160" mass="16300">MKMISRPLILAVSLAAALALTACGKKDESASEVPATPPPAATAPTTMAPAPAAMVAFTSVELGSTVDASNKIVAAGTSFAPKDTIYASVDTSGSGNATLSAKWTYQDGQTVHEDSKTLDATGPETTAFMISKPDGFPVGNYKVDISLNGTQVASKDFSVK</sequence>